<dbReference type="SUPFAM" id="SSF52058">
    <property type="entry name" value="L domain-like"/>
    <property type="match status" value="1"/>
</dbReference>
<evidence type="ECO:0000313" key="2">
    <source>
        <dbReference type="Proteomes" id="UP000565441"/>
    </source>
</evidence>
<proteinExistence type="predicted"/>
<organism evidence="1 2">
    <name type="scientific">Tricholomella constricta</name>
    <dbReference type="NCBI Taxonomy" id="117010"/>
    <lineage>
        <taxon>Eukaryota</taxon>
        <taxon>Fungi</taxon>
        <taxon>Dikarya</taxon>
        <taxon>Basidiomycota</taxon>
        <taxon>Agaricomycotina</taxon>
        <taxon>Agaricomycetes</taxon>
        <taxon>Agaricomycetidae</taxon>
        <taxon>Agaricales</taxon>
        <taxon>Tricholomatineae</taxon>
        <taxon>Lyophyllaceae</taxon>
        <taxon>Tricholomella</taxon>
    </lineage>
</organism>
<gene>
    <name evidence="1" type="ORF">D9615_005227</name>
</gene>
<reference evidence="1 2" key="1">
    <citation type="journal article" date="2020" name="ISME J.">
        <title>Uncovering the hidden diversity of litter-decomposition mechanisms in mushroom-forming fungi.</title>
        <authorList>
            <person name="Floudas D."/>
            <person name="Bentzer J."/>
            <person name="Ahren D."/>
            <person name="Johansson T."/>
            <person name="Persson P."/>
            <person name="Tunlid A."/>
        </authorList>
    </citation>
    <scope>NUCLEOTIDE SEQUENCE [LARGE SCALE GENOMIC DNA]</scope>
    <source>
        <strain evidence="1 2">CBS 661.87</strain>
    </source>
</reference>
<keyword evidence="2" id="KW-1185">Reference proteome</keyword>
<sequence length="372" mass="41962">MALSPLPARSRFIDDLVPLILESNDHWWPRDLLRLAQVSSAWLGPVRRRLFALPSLHSFHACSQLARTLSGNPKLLSLVKGIELRPALEDSPNGRLISAEDRANLRFILALEGLQHITLGGLLAVKAERLLHTVGDAQSVLDLHIDGSLLAHSLSFRPSLEWDESIAFRFSNLQTLRLTNLELDIPYPVIPYQLQLSKLHLDNVVVMSGYISHLLHETPSLHHLCIRSKRASEFDEQIRLILESCAIDTLEYEVETDGHSHHLIFTDDSPPFSSLRCLRFTGIHVDLDILDSISQKCQNLEDLTVSGRMVTILPCEWVSFITKRHLARLRSLGLPWGTNNPPFVRWCSSAGEAVLKAAATYDIRVLPERLKY</sequence>
<dbReference type="Gene3D" id="3.80.10.10">
    <property type="entry name" value="Ribonuclease Inhibitor"/>
    <property type="match status" value="1"/>
</dbReference>
<accession>A0A8H5M198</accession>
<comment type="caution">
    <text evidence="1">The sequence shown here is derived from an EMBL/GenBank/DDBJ whole genome shotgun (WGS) entry which is preliminary data.</text>
</comment>
<evidence type="ECO:0008006" key="3">
    <source>
        <dbReference type="Google" id="ProtNLM"/>
    </source>
</evidence>
<evidence type="ECO:0000313" key="1">
    <source>
        <dbReference type="EMBL" id="KAF5377570.1"/>
    </source>
</evidence>
<dbReference type="InterPro" id="IPR032675">
    <property type="entry name" value="LRR_dom_sf"/>
</dbReference>
<protein>
    <recommendedName>
        <fullName evidence="3">F-box domain-containing protein</fullName>
    </recommendedName>
</protein>
<dbReference type="AlphaFoldDB" id="A0A8H5M198"/>
<name>A0A8H5M198_9AGAR</name>
<dbReference type="Proteomes" id="UP000565441">
    <property type="component" value="Unassembled WGS sequence"/>
</dbReference>
<dbReference type="OrthoDB" id="3251638at2759"/>
<dbReference type="EMBL" id="JAACJP010000023">
    <property type="protein sequence ID" value="KAF5377570.1"/>
    <property type="molecule type" value="Genomic_DNA"/>
</dbReference>